<sequence>MVFHDDERKYGGTLSKNETNFLESFFTIQDFAYDLIARGISVSRVYSYLFWLHILEPGEFQRKGLR</sequence>
<dbReference type="KEGG" id="fpl:Ferp_1114"/>
<dbReference type="STRING" id="589924.Ferp_1114"/>
<organism evidence="1 2">
    <name type="scientific">Ferroglobus placidus (strain DSM 10642 / AEDII12DO)</name>
    <dbReference type="NCBI Taxonomy" id="589924"/>
    <lineage>
        <taxon>Archaea</taxon>
        <taxon>Methanobacteriati</taxon>
        <taxon>Methanobacteriota</taxon>
        <taxon>Archaeoglobi</taxon>
        <taxon>Archaeoglobales</taxon>
        <taxon>Archaeoglobaceae</taxon>
        <taxon>Ferroglobus</taxon>
    </lineage>
</organism>
<reference evidence="1 2" key="2">
    <citation type="journal article" date="2011" name="Stand. Genomic Sci.">
        <title>Complete genome sequence of Ferroglobus placidus AEDII12DO.</title>
        <authorList>
            <person name="Anderson I."/>
            <person name="Risso C."/>
            <person name="Holmes D."/>
            <person name="Lucas S."/>
            <person name="Copeland A."/>
            <person name="Lapidus A."/>
            <person name="Cheng J.F."/>
            <person name="Bruce D."/>
            <person name="Goodwin L."/>
            <person name="Pitluck S."/>
            <person name="Saunders E."/>
            <person name="Brettin T."/>
            <person name="Detter J.C."/>
            <person name="Han C."/>
            <person name="Tapia R."/>
            <person name="Larimer F."/>
            <person name="Land M."/>
            <person name="Hauser L."/>
            <person name="Woyke T."/>
            <person name="Lovley D."/>
            <person name="Kyrpides N."/>
            <person name="Ivanova N."/>
        </authorList>
    </citation>
    <scope>NUCLEOTIDE SEQUENCE [LARGE SCALE GENOMIC DNA]</scope>
    <source>
        <strain evidence="2">DSM 10642 / AEDII12DO</strain>
    </source>
</reference>
<evidence type="ECO:0000313" key="1">
    <source>
        <dbReference type="EMBL" id="ADC65273.1"/>
    </source>
</evidence>
<dbReference type="GeneID" id="8778625"/>
<protein>
    <submittedName>
        <fullName evidence="1">Uncharacterized protein</fullName>
    </submittedName>
</protein>
<name>D3RXR0_FERPA</name>
<accession>D3RXR0</accession>
<dbReference type="EMBL" id="CP001899">
    <property type="protein sequence ID" value="ADC65273.1"/>
    <property type="molecule type" value="Genomic_DNA"/>
</dbReference>
<proteinExistence type="predicted"/>
<dbReference type="HOGENOM" id="CLU_2820634_0_0_2"/>
<dbReference type="Proteomes" id="UP000002613">
    <property type="component" value="Chromosome"/>
</dbReference>
<dbReference type="AlphaFoldDB" id="D3RXR0"/>
<dbReference type="PaxDb" id="589924-Ferp_1114"/>
<keyword evidence="2" id="KW-1185">Reference proteome</keyword>
<reference evidence="2" key="1">
    <citation type="submission" date="2010-02" db="EMBL/GenBank/DDBJ databases">
        <title>Complete sequence of Ferroglobus placidus DSM 10642.</title>
        <authorList>
            <consortium name="US DOE Joint Genome Institute"/>
            <person name="Lucas S."/>
            <person name="Copeland A."/>
            <person name="Lapidus A."/>
            <person name="Cheng J.-F."/>
            <person name="Bruce D."/>
            <person name="Goodwin L."/>
            <person name="Pitluck S."/>
            <person name="Saunders E."/>
            <person name="Brettin T."/>
            <person name="Detter J.C."/>
            <person name="Han C."/>
            <person name="Tapia R."/>
            <person name="Larimer F."/>
            <person name="Land M."/>
            <person name="Hauser L."/>
            <person name="Kyrpides N."/>
            <person name="Ivanova N."/>
            <person name="Holmes D."/>
            <person name="Lovley D."/>
            <person name="Kyrpides N."/>
            <person name="Anderson I.J."/>
            <person name="Woyke T."/>
        </authorList>
    </citation>
    <scope>NUCLEOTIDE SEQUENCE [LARGE SCALE GENOMIC DNA]</scope>
    <source>
        <strain evidence="2">DSM 10642 / AEDII12DO</strain>
    </source>
</reference>
<evidence type="ECO:0000313" key="2">
    <source>
        <dbReference type="Proteomes" id="UP000002613"/>
    </source>
</evidence>
<gene>
    <name evidence="1" type="ordered locus">Ferp_1114</name>
</gene>
<dbReference type="RefSeq" id="WP_012965616.1">
    <property type="nucleotide sequence ID" value="NC_013849.1"/>
</dbReference>